<dbReference type="Gene3D" id="3.30.160.60">
    <property type="entry name" value="Classic Zinc Finger"/>
    <property type="match status" value="1"/>
</dbReference>
<dbReference type="AlphaFoldDB" id="A0A226EBG8"/>
<dbReference type="EMBL" id="LNIX01000005">
    <property type="protein sequence ID" value="OXA54915.1"/>
    <property type="molecule type" value="Genomic_DNA"/>
</dbReference>
<name>A0A226EBG8_FOLCA</name>
<dbReference type="PANTHER" id="PTHR21190:SF1">
    <property type="entry name" value="GH10077P"/>
    <property type="match status" value="1"/>
</dbReference>
<dbReference type="InterPro" id="IPR013087">
    <property type="entry name" value="Znf_C2H2_type"/>
</dbReference>
<dbReference type="PANTHER" id="PTHR21190">
    <property type="entry name" value="GH10077P"/>
    <property type="match status" value="1"/>
</dbReference>
<feature type="domain" description="C2H2-type" evidence="2">
    <location>
        <begin position="327"/>
        <end position="348"/>
    </location>
</feature>
<feature type="compositionally biased region" description="Basic and acidic residues" evidence="1">
    <location>
        <begin position="208"/>
        <end position="219"/>
    </location>
</feature>
<organism evidence="3 4">
    <name type="scientific">Folsomia candida</name>
    <name type="common">Springtail</name>
    <dbReference type="NCBI Taxonomy" id="158441"/>
    <lineage>
        <taxon>Eukaryota</taxon>
        <taxon>Metazoa</taxon>
        <taxon>Ecdysozoa</taxon>
        <taxon>Arthropoda</taxon>
        <taxon>Hexapoda</taxon>
        <taxon>Collembola</taxon>
        <taxon>Entomobryomorpha</taxon>
        <taxon>Isotomoidea</taxon>
        <taxon>Isotomidae</taxon>
        <taxon>Proisotominae</taxon>
        <taxon>Folsomia</taxon>
    </lineage>
</organism>
<keyword evidence="4" id="KW-1185">Reference proteome</keyword>
<sequence length="352" mass="38490">MSNTSAHFTSIDYEHDKTKLLSEQGTKDSTYRMSTTICLEPASAPTSSSAAGSNSELIVGNVSASLQNMPPHRIFNPETYCDLCNKEFCNKYFFMTHKANKHGVYTETSNAANSSSKTTFSTGVINTTTKSVNSGNVDTPFTLENNGDATTTEGDFACLLGNRSCQTVHLLGLHKSYFHPDPSHNYGGGGKQDSENYGTSVFSVTQEESNRSSRRRGEGACEGDLANSEDGGEVDEQGFHAEHDESEEIEASGDTTSDYDDLRRLQTMIMELNQTSSANIAGNPPPSRSYCTICHKELCNKYFMRIHMLKVHGISIESSTGLGGVPCDICNKELCSKYFLKVHRQNTHGVVD</sequence>
<evidence type="ECO:0000313" key="4">
    <source>
        <dbReference type="Proteomes" id="UP000198287"/>
    </source>
</evidence>
<reference evidence="3 4" key="1">
    <citation type="submission" date="2015-12" db="EMBL/GenBank/DDBJ databases">
        <title>The genome of Folsomia candida.</title>
        <authorList>
            <person name="Faddeeva A."/>
            <person name="Derks M.F."/>
            <person name="Anvar Y."/>
            <person name="Smit S."/>
            <person name="Van Straalen N."/>
            <person name="Roelofs D."/>
        </authorList>
    </citation>
    <scope>NUCLEOTIDE SEQUENCE [LARGE SCALE GENOMIC DNA]</scope>
    <source>
        <strain evidence="3 4">VU population</strain>
        <tissue evidence="3">Whole body</tissue>
    </source>
</reference>
<evidence type="ECO:0000256" key="1">
    <source>
        <dbReference type="SAM" id="MobiDB-lite"/>
    </source>
</evidence>
<dbReference type="Proteomes" id="UP000198287">
    <property type="component" value="Unassembled WGS sequence"/>
</dbReference>
<feature type="region of interest" description="Disordered" evidence="1">
    <location>
        <begin position="202"/>
        <end position="235"/>
    </location>
</feature>
<accession>A0A226EBG8</accession>
<comment type="caution">
    <text evidence="3">The sequence shown here is derived from an EMBL/GenBank/DDBJ whole genome shotgun (WGS) entry which is preliminary data.</text>
</comment>
<dbReference type="PROSITE" id="PS00028">
    <property type="entry name" value="ZINC_FINGER_C2H2_1"/>
    <property type="match status" value="2"/>
</dbReference>
<protein>
    <submittedName>
        <fullName evidence="3">Zinc finger protein hangover</fullName>
    </submittedName>
</protein>
<dbReference type="SMART" id="SM00355">
    <property type="entry name" value="ZnF_C2H2"/>
    <property type="match status" value="3"/>
</dbReference>
<gene>
    <name evidence="3" type="ORF">Fcan01_10933</name>
</gene>
<dbReference type="OrthoDB" id="10020956at2759"/>
<proteinExistence type="predicted"/>
<evidence type="ECO:0000313" key="3">
    <source>
        <dbReference type="EMBL" id="OXA54915.1"/>
    </source>
</evidence>
<evidence type="ECO:0000259" key="2">
    <source>
        <dbReference type="PROSITE" id="PS00028"/>
    </source>
</evidence>
<dbReference type="OMA" id="IMELNQT"/>
<feature type="domain" description="C2H2-type" evidence="2">
    <location>
        <begin position="81"/>
        <end position="102"/>
    </location>
</feature>